<feature type="domain" description="SWIM-type" evidence="3">
    <location>
        <begin position="798"/>
        <end position="839"/>
    </location>
</feature>
<reference evidence="4" key="1">
    <citation type="submission" date="2018-02" db="EMBL/GenBank/DDBJ databases">
        <authorList>
            <person name="Cohen D.B."/>
            <person name="Kent A.D."/>
        </authorList>
    </citation>
    <scope>NUCLEOTIDE SEQUENCE</scope>
</reference>
<keyword evidence="1" id="KW-0479">Metal-binding</keyword>
<protein>
    <recommendedName>
        <fullName evidence="3">SWIM-type domain-containing protein</fullName>
    </recommendedName>
</protein>
<dbReference type="PANTHER" id="PTHR31973:SF187">
    <property type="entry name" value="MUTATOR TRANSPOSASE MUDRA PROTEIN"/>
    <property type="match status" value="1"/>
</dbReference>
<dbReference type="InterPro" id="IPR036397">
    <property type="entry name" value="RNaseH_sf"/>
</dbReference>
<dbReference type="SUPFAM" id="SSF53098">
    <property type="entry name" value="Ribonuclease H-like"/>
    <property type="match status" value="1"/>
</dbReference>
<dbReference type="GO" id="GO:0003676">
    <property type="term" value="F:nucleic acid binding"/>
    <property type="evidence" value="ECO:0007669"/>
    <property type="project" value="InterPro"/>
</dbReference>
<accession>A0A2N9I646</accession>
<feature type="compositionally biased region" description="Polar residues" evidence="2">
    <location>
        <begin position="912"/>
        <end position="922"/>
    </location>
</feature>
<evidence type="ECO:0000259" key="3">
    <source>
        <dbReference type="PROSITE" id="PS50966"/>
    </source>
</evidence>
<name>A0A2N9I646_FAGSY</name>
<dbReference type="Gene3D" id="1.10.340.70">
    <property type="match status" value="1"/>
</dbReference>
<dbReference type="InterPro" id="IPR012337">
    <property type="entry name" value="RNaseH-like_sf"/>
</dbReference>
<feature type="compositionally biased region" description="Low complexity" evidence="2">
    <location>
        <begin position="923"/>
        <end position="939"/>
    </location>
</feature>
<dbReference type="InterPro" id="IPR056924">
    <property type="entry name" value="SH3_Tf2-1"/>
</dbReference>
<evidence type="ECO:0000256" key="1">
    <source>
        <dbReference type="PROSITE-ProRule" id="PRU00325"/>
    </source>
</evidence>
<dbReference type="GO" id="GO:0008270">
    <property type="term" value="F:zinc ion binding"/>
    <property type="evidence" value="ECO:0007669"/>
    <property type="project" value="UniProtKB-KW"/>
</dbReference>
<dbReference type="Pfam" id="PF24626">
    <property type="entry name" value="SH3_Tf2-1"/>
    <property type="match status" value="1"/>
</dbReference>
<keyword evidence="1" id="KW-0863">Zinc-finger</keyword>
<dbReference type="AlphaFoldDB" id="A0A2N9I646"/>
<gene>
    <name evidence="4" type="ORF">FSB_LOCUS47405</name>
</gene>
<dbReference type="SUPFAM" id="SSF54160">
    <property type="entry name" value="Chromo domain-like"/>
    <property type="match status" value="1"/>
</dbReference>
<evidence type="ECO:0000256" key="2">
    <source>
        <dbReference type="SAM" id="MobiDB-lite"/>
    </source>
</evidence>
<dbReference type="EMBL" id="OIVN01004838">
    <property type="protein sequence ID" value="SPD19523.1"/>
    <property type="molecule type" value="Genomic_DNA"/>
</dbReference>
<dbReference type="InterPro" id="IPR016197">
    <property type="entry name" value="Chromo-like_dom_sf"/>
</dbReference>
<keyword evidence="1" id="KW-0862">Zinc</keyword>
<proteinExistence type="predicted"/>
<evidence type="ECO:0000313" key="4">
    <source>
        <dbReference type="EMBL" id="SPD19523.1"/>
    </source>
</evidence>
<dbReference type="InterPro" id="IPR041588">
    <property type="entry name" value="Integrase_H2C2"/>
</dbReference>
<feature type="compositionally biased region" description="Low complexity" evidence="2">
    <location>
        <begin position="973"/>
        <end position="986"/>
    </location>
</feature>
<feature type="compositionally biased region" description="Low complexity" evidence="2">
    <location>
        <begin position="995"/>
        <end position="1007"/>
    </location>
</feature>
<dbReference type="PANTHER" id="PTHR31973">
    <property type="entry name" value="POLYPROTEIN, PUTATIVE-RELATED"/>
    <property type="match status" value="1"/>
</dbReference>
<organism evidence="4">
    <name type="scientific">Fagus sylvatica</name>
    <name type="common">Beechnut</name>
    <dbReference type="NCBI Taxonomy" id="28930"/>
    <lineage>
        <taxon>Eukaryota</taxon>
        <taxon>Viridiplantae</taxon>
        <taxon>Streptophyta</taxon>
        <taxon>Embryophyta</taxon>
        <taxon>Tracheophyta</taxon>
        <taxon>Spermatophyta</taxon>
        <taxon>Magnoliopsida</taxon>
        <taxon>eudicotyledons</taxon>
        <taxon>Gunneridae</taxon>
        <taxon>Pentapetalae</taxon>
        <taxon>rosids</taxon>
        <taxon>fabids</taxon>
        <taxon>Fagales</taxon>
        <taxon>Fagaceae</taxon>
        <taxon>Fagus</taxon>
    </lineage>
</organism>
<dbReference type="PROSITE" id="PS50966">
    <property type="entry name" value="ZF_SWIM"/>
    <property type="match status" value="1"/>
</dbReference>
<dbReference type="Pfam" id="PF17921">
    <property type="entry name" value="Integrase_H2C2"/>
    <property type="match status" value="1"/>
</dbReference>
<feature type="region of interest" description="Disordered" evidence="2">
    <location>
        <begin position="866"/>
        <end position="889"/>
    </location>
</feature>
<dbReference type="InterPro" id="IPR007527">
    <property type="entry name" value="Znf_SWIM"/>
</dbReference>
<sequence>MKIKVLALIHDSPLGGHSGYLKSFHKAKKDWFWHGMKKDIKAYIRGCDTCQRLKYETSKPARLLQPLAIPPRSWHSISMDFVEGLLTSRKQNVILVIVDRFTKYVHFISLFHPYTASKVAALFLQHVFKLHGLPSSIVVNKSLEHYLRAFAADKPSLWVEWLPLAEYWFNTNYHTSTKLSPFETLYGYLPPRLIEFVPGLTRVAAVEDLLEHRQQVVGLLEHNLVAAQARMKQQVDKHKSEREFEVGDWVFLRLQPYRQKSMRKKLGKLSPKFYGPYKVIQRVGMVAYKLELPEGACIHPVFHVSFLKAKLGKTITPISRLPPTDALGHLAPQPAKILETRTIKKRRLPVVTEVLVQWEGGDPDDATWELLFKLQEDYPHLVGKIHVAWPTNRITLYIESGEEPLQVVGNECDVAYEGAIGDEGVVGDEGAIGDEDVVCNDGVLAFKGIDRSRIRQYAPSTAKPNQPNVQAAEWTEVAIDDYEMNNVASFDDEDHKDNYPEFNEQTDIRKPELVTGTKFSNSKVFREALREYVVNKPVDIKFKLNKKTKIYVHYKNDCGSFQHSQVNSSYVAKKYLQDFVKNPKGKVLGVQYHIRKDISVELKDYRQPKFLRMYVRYHAQKVGFLAGGRPIIDFAPRDLTGAMSTGKLSPRGLGCQSTKIRRSPRDLGGAEHHIHGGHFKGRFGGQLLSATGRDGNNNIFPVALAVVEQVCKESWIWFLKHFVDDIGKPEDLNLVFRDKPILSMLECIRVRLMTRLQTKRIEMEKYGGSMCPNVHDQLEKLKIESRFFSAMPSDRFKYEVDNDYERHVVDLTKKESTCRIWDLIDIPCKHGVSAIYKNREQPEDYLHNGYLKETYLEVYNDLRPLGRPKKLRRDPDKPRNPHKVSRLNRDIKCGKCKKVGHNSRSCNVGITSETSWHRSQGNTSSQPPSSQPPTTQQATRLQKRRSIIGGPDIAQWFSSTQPITHAPRETWDSRSSSSQPVSARGSTHVRRRRGVVASGAHSGAVVHTIGGTRKRGDGSSRPPKLPVVGEKCK</sequence>
<dbReference type="Gene3D" id="3.30.420.10">
    <property type="entry name" value="Ribonuclease H-like superfamily/Ribonuclease H"/>
    <property type="match status" value="2"/>
</dbReference>
<feature type="region of interest" description="Disordered" evidence="2">
    <location>
        <begin position="912"/>
        <end position="1033"/>
    </location>
</feature>